<feature type="chain" id="PRO_5034340439" evidence="2">
    <location>
        <begin position="20"/>
        <end position="298"/>
    </location>
</feature>
<gene>
    <name evidence="4" type="primary">LOC111124921</name>
</gene>
<sequence>MFTLQILLFLSIQWSFSQSVIQCPSCSAQACYSRECKACLYHSKQPYGPGLSCQDNCQHSTSSSETCCTDENCIASAFGDYYSNTFVNCPVCNGNDCHTVKCLMCKVNTENCHTTSTCYIEVDQCHAGTHEKCCRDDQCIQNVISKCQPTTTATTTTTTTTTKSTTKTTTSAPAQTTTKPMQTSPVQRSCKVCGDYMTGTACDTRSIYFGSTSVCEGGKEFCMTDLIHDSSGSDKIFKRCVDESTCRNLWTSQTANQNQCVQFGSVLATGNYSCHFCCTTDECNQGLLPDPTTFYAQL</sequence>
<keyword evidence="2" id="KW-0732">Signal</keyword>
<organism evidence="3 4">
    <name type="scientific">Crassostrea virginica</name>
    <name type="common">Eastern oyster</name>
    <dbReference type="NCBI Taxonomy" id="6565"/>
    <lineage>
        <taxon>Eukaryota</taxon>
        <taxon>Metazoa</taxon>
        <taxon>Spiralia</taxon>
        <taxon>Lophotrochozoa</taxon>
        <taxon>Mollusca</taxon>
        <taxon>Bivalvia</taxon>
        <taxon>Autobranchia</taxon>
        <taxon>Pteriomorphia</taxon>
        <taxon>Ostreida</taxon>
        <taxon>Ostreoidea</taxon>
        <taxon>Ostreidae</taxon>
        <taxon>Crassostrea</taxon>
    </lineage>
</organism>
<dbReference type="Proteomes" id="UP000694844">
    <property type="component" value="Chromosome 3"/>
</dbReference>
<evidence type="ECO:0000256" key="2">
    <source>
        <dbReference type="SAM" id="SignalP"/>
    </source>
</evidence>
<protein>
    <submittedName>
        <fullName evidence="4">Integumentary mucin C.1-like isoform X1</fullName>
    </submittedName>
</protein>
<evidence type="ECO:0000313" key="4">
    <source>
        <dbReference type="RefSeq" id="XP_022323935.1"/>
    </source>
</evidence>
<keyword evidence="3" id="KW-1185">Reference proteome</keyword>
<feature type="region of interest" description="Disordered" evidence="1">
    <location>
        <begin position="153"/>
        <end position="181"/>
    </location>
</feature>
<dbReference type="KEGG" id="cvn:111124921"/>
<feature type="signal peptide" evidence="2">
    <location>
        <begin position="1"/>
        <end position="19"/>
    </location>
</feature>
<dbReference type="RefSeq" id="XP_022323935.1">
    <property type="nucleotide sequence ID" value="XM_022468227.1"/>
</dbReference>
<name>A0A8B8D8I0_CRAVI</name>
<accession>A0A8B8D8I0</accession>
<dbReference type="GeneID" id="111124921"/>
<evidence type="ECO:0000313" key="3">
    <source>
        <dbReference type="Proteomes" id="UP000694844"/>
    </source>
</evidence>
<feature type="compositionally biased region" description="Low complexity" evidence="1">
    <location>
        <begin position="153"/>
        <end position="180"/>
    </location>
</feature>
<proteinExistence type="predicted"/>
<evidence type="ECO:0000256" key="1">
    <source>
        <dbReference type="SAM" id="MobiDB-lite"/>
    </source>
</evidence>
<dbReference type="OrthoDB" id="6145273at2759"/>
<dbReference type="AlphaFoldDB" id="A0A8B8D8I0"/>
<reference evidence="4" key="1">
    <citation type="submission" date="2025-08" db="UniProtKB">
        <authorList>
            <consortium name="RefSeq"/>
        </authorList>
    </citation>
    <scope>IDENTIFICATION</scope>
    <source>
        <tissue evidence="4">Whole sample</tissue>
    </source>
</reference>